<feature type="compositionally biased region" description="Low complexity" evidence="1">
    <location>
        <begin position="226"/>
        <end position="253"/>
    </location>
</feature>
<feature type="compositionally biased region" description="Polar residues" evidence="1">
    <location>
        <begin position="453"/>
        <end position="468"/>
    </location>
</feature>
<feature type="compositionally biased region" description="Acidic residues" evidence="1">
    <location>
        <begin position="406"/>
        <end position="418"/>
    </location>
</feature>
<feature type="region of interest" description="Disordered" evidence="1">
    <location>
        <begin position="350"/>
        <end position="470"/>
    </location>
</feature>
<feature type="compositionally biased region" description="Polar residues" evidence="1">
    <location>
        <begin position="1"/>
        <end position="45"/>
    </location>
</feature>
<feature type="compositionally biased region" description="Acidic residues" evidence="1">
    <location>
        <begin position="608"/>
        <end position="624"/>
    </location>
</feature>
<feature type="compositionally biased region" description="Pro residues" evidence="1">
    <location>
        <begin position="396"/>
        <end position="405"/>
    </location>
</feature>
<comment type="caution">
    <text evidence="2">The sequence shown here is derived from an EMBL/GenBank/DDBJ whole genome shotgun (WGS) entry which is preliminary data.</text>
</comment>
<dbReference type="OrthoDB" id="10478358at2759"/>
<gene>
    <name evidence="2" type="ORF">TrLO_g6240</name>
</gene>
<name>A0A9W7B1S8_9STRA</name>
<feature type="region of interest" description="Disordered" evidence="1">
    <location>
        <begin position="1"/>
        <end position="83"/>
    </location>
</feature>
<evidence type="ECO:0000313" key="2">
    <source>
        <dbReference type="EMBL" id="GMH79522.1"/>
    </source>
</evidence>
<feature type="compositionally biased region" description="Polar residues" evidence="1">
    <location>
        <begin position="276"/>
        <end position="289"/>
    </location>
</feature>
<feature type="compositionally biased region" description="Polar residues" evidence="1">
    <location>
        <begin position="96"/>
        <end position="114"/>
    </location>
</feature>
<organism evidence="2 3">
    <name type="scientific">Triparma laevis f. longispina</name>
    <dbReference type="NCBI Taxonomy" id="1714387"/>
    <lineage>
        <taxon>Eukaryota</taxon>
        <taxon>Sar</taxon>
        <taxon>Stramenopiles</taxon>
        <taxon>Ochrophyta</taxon>
        <taxon>Bolidophyceae</taxon>
        <taxon>Parmales</taxon>
        <taxon>Triparmaceae</taxon>
        <taxon>Triparma</taxon>
    </lineage>
</organism>
<keyword evidence="3" id="KW-1185">Reference proteome</keyword>
<dbReference type="EMBL" id="BRXW01000919">
    <property type="protein sequence ID" value="GMH79522.1"/>
    <property type="molecule type" value="Genomic_DNA"/>
</dbReference>
<reference evidence="3" key="1">
    <citation type="journal article" date="2023" name="Commun. Biol.">
        <title>Genome analysis of Parmales, the sister group of diatoms, reveals the evolutionary specialization of diatoms from phago-mixotrophs to photoautotrophs.</title>
        <authorList>
            <person name="Ban H."/>
            <person name="Sato S."/>
            <person name="Yoshikawa S."/>
            <person name="Yamada K."/>
            <person name="Nakamura Y."/>
            <person name="Ichinomiya M."/>
            <person name="Sato N."/>
            <person name="Blanc-Mathieu R."/>
            <person name="Endo H."/>
            <person name="Kuwata A."/>
            <person name="Ogata H."/>
        </authorList>
    </citation>
    <scope>NUCLEOTIDE SEQUENCE [LARGE SCALE GENOMIC DNA]</scope>
    <source>
        <strain evidence="3">NIES 3700</strain>
    </source>
</reference>
<feature type="compositionally biased region" description="Acidic residues" evidence="1">
    <location>
        <begin position="648"/>
        <end position="665"/>
    </location>
</feature>
<feature type="region of interest" description="Disordered" evidence="1">
    <location>
        <begin position="96"/>
        <end position="149"/>
    </location>
</feature>
<dbReference type="AlphaFoldDB" id="A0A9W7B1S8"/>
<evidence type="ECO:0000256" key="1">
    <source>
        <dbReference type="SAM" id="MobiDB-lite"/>
    </source>
</evidence>
<feature type="region of interest" description="Disordered" evidence="1">
    <location>
        <begin position="197"/>
        <end position="289"/>
    </location>
</feature>
<feature type="compositionally biased region" description="Low complexity" evidence="1">
    <location>
        <begin position="74"/>
        <end position="83"/>
    </location>
</feature>
<dbReference type="Proteomes" id="UP001165122">
    <property type="component" value="Unassembled WGS sequence"/>
</dbReference>
<feature type="compositionally biased region" description="Polar residues" evidence="1">
    <location>
        <begin position="53"/>
        <end position="73"/>
    </location>
</feature>
<feature type="region of interest" description="Disordered" evidence="1">
    <location>
        <begin position="599"/>
        <end position="699"/>
    </location>
</feature>
<protein>
    <submittedName>
        <fullName evidence="2">Uncharacterized protein</fullName>
    </submittedName>
</protein>
<evidence type="ECO:0000313" key="3">
    <source>
        <dbReference type="Proteomes" id="UP001165122"/>
    </source>
</evidence>
<accession>A0A9W7B1S8</accession>
<proteinExistence type="predicted"/>
<feature type="compositionally biased region" description="Polar residues" evidence="1">
    <location>
        <begin position="122"/>
        <end position="146"/>
    </location>
</feature>
<feature type="compositionally biased region" description="Basic residues" evidence="1">
    <location>
        <begin position="439"/>
        <end position="450"/>
    </location>
</feature>
<sequence length="699" mass="76343">MSRQSKSFTMSGGKITQNTPKTTQGRTPGSSRASDISRRLSSILTPKTADFPTPSTDTASKENQNNNLSAAKLTTSTTPNTSISNARRLSNILRQHTTPNGTSVDAFTPSNTLARSPGLANTVDSANSRKSTGSSFQIPSLSSGKNPNLRMSLPKAVEPMQMQMSQESEEMLTQEYLSQSTTNDPTLEDVMGNVAASPIPMAPNSARKSMDALRNLAKSAEKKTPSKMSKTPTKSPADIRTSNNSTTKLLLSSSKRRPTDRSLTTPGSTKKRRESTNSTNSLPGFTLTPQADREIPKTIEVTRAVEAVETVVASAPVPAPVVVAAAAPVAVVSTRPSLLLDTSRNYNTLASRRQTLGAGEKQQMEDTSRRHTMSQQPAVTKTLPSPKPTPTAAAPLPAPVAPEPEPQLDESNFEDDVDSTLPPMGGSEISVDQIIVPVKKSKKSMKKSRKSSLDQTRLSILPSPTTNDMDLFENKKKSRMSIGQMLQMDKNGDFYYFEALKSEVRRTEADGDILMMMEENRKLKIALIKEQVQSKINTDAYNLEQEEALAFINDRAAEYTKQRYTTQEKHEQELNDLNVTLQAERTARAANIAEIKSLKKKLGQSVDSDSEDSDDETDSDDEAERMEVARVLASRGRKSPMQKKMEISSEEESSEEEDSDSDEGDVNVSMESNKGRKRKSLGKGAMGKGAVPTLKRRKK</sequence>
<feature type="compositionally biased region" description="Low complexity" evidence="1">
    <location>
        <begin position="379"/>
        <end position="395"/>
    </location>
</feature>